<keyword evidence="3" id="KW-1185">Reference proteome</keyword>
<accession>A0A2C9CX65</accession>
<name>A0A2C9CX65_9CAUD</name>
<proteinExistence type="predicted"/>
<gene>
    <name evidence="1" type="primary">g317</name>
</gene>
<reference evidence="2 4" key="3">
    <citation type="submission" date="2019-06" db="EMBL/GenBank/DDBJ databases">
        <authorList>
            <person name="Bower L."/>
            <person name="Leinonen R."/>
        </authorList>
    </citation>
    <scope>NUCLEOTIDE SEQUENCE [LARGE SCALE GENOMIC DNA]</scope>
</reference>
<sequence>MKYNQLNEAIIKVPPELLNKVNMYVASYLYFKINQYIERLSLFVSANTTEEEKQKIIKDGKNTMQKLHSKYGAKNISAETAYNISGKAIHIPFDVETFFSELNFKGVNHGLISLLKNKVKIELFITTNSNGISGSKERHGTFSHLVTVVVGRLGPRPSFLETANNIMSTTYHELQHVVQSLAIENINKYEKQLQRNDGYSDVHKDPTDYYTSGLEYSPQLGNLIDYVSVELEKNTLDGNLNPDKNIAIKHAMNNAVQKNNDVRTFLISLYKKQPDQYKKAMKNVYTRISPIYDDFKENGLDYTFTELPSEQLEASIDVMKSVYKLMSKNDNYKVKAFGKGLENITQLKIYKPQWSITLDKNQVRTDNYYISIFSTDPEFEEDEKMDAKQVLNLFGILSEISWYDATDIVDDFEVITGQRLEVNIESIYNIIESLQSDANAMNVQFEIISKLSFKLFDKTFEVSKVEGSNGKVDIKYNTDETLYVWSLKQFLIVFQLMIRYYISYPDEVLQILNDGGMYVEFMSKLRNL</sequence>
<dbReference type="Proteomes" id="UP000317227">
    <property type="component" value="Segment"/>
</dbReference>
<protein>
    <submittedName>
        <fullName evidence="1">Uncharacterized protein</fullName>
    </submittedName>
</protein>
<dbReference type="OrthoDB" id="4452at10239"/>
<dbReference type="GeneID" id="40100735"/>
<dbReference type="EMBL" id="LR596615">
    <property type="protein sequence ID" value="VUE36363.1"/>
    <property type="molecule type" value="Genomic_DNA"/>
</dbReference>
<dbReference type="RefSeq" id="YP_009623927.1">
    <property type="nucleotide sequence ID" value="NC_042116.1"/>
</dbReference>
<evidence type="ECO:0000313" key="1">
    <source>
        <dbReference type="EMBL" id="SOK58594.1"/>
    </source>
</evidence>
<dbReference type="KEGG" id="vg:40100735"/>
<dbReference type="EMBL" id="LT960551">
    <property type="protein sequence ID" value="SOK58594.1"/>
    <property type="molecule type" value="Genomic_DNA"/>
</dbReference>
<evidence type="ECO:0000313" key="4">
    <source>
        <dbReference type="Proteomes" id="UP000317227"/>
    </source>
</evidence>
<dbReference type="Proteomes" id="UP000240931">
    <property type="component" value="Segment"/>
</dbReference>
<evidence type="ECO:0000313" key="2">
    <source>
        <dbReference type="EMBL" id="VUE36363.1"/>
    </source>
</evidence>
<evidence type="ECO:0000313" key="3">
    <source>
        <dbReference type="Proteomes" id="UP000240931"/>
    </source>
</evidence>
<organism evidence="1 3">
    <name type="scientific">Yersinia phage fHe-Yen9-04</name>
    <dbReference type="NCBI Taxonomy" id="2052742"/>
    <lineage>
        <taxon>Viruses</taxon>
        <taxon>Duplodnaviria</taxon>
        <taxon>Heunggongvirae</taxon>
        <taxon>Uroviricota</taxon>
        <taxon>Caudoviricetes</taxon>
        <taxon>Eneladusvirus</taxon>
        <taxon>Eneladusvirus Yen904</taxon>
    </lineage>
</organism>
<reference evidence="1" key="2">
    <citation type="submission" date="2017-10" db="EMBL/GenBank/DDBJ databases">
        <authorList>
            <person name="Banno H."/>
            <person name="Chua N.-H."/>
        </authorList>
    </citation>
    <scope>NUCLEOTIDE SEQUENCE [LARGE SCALE GENOMIC DNA]</scope>
</reference>
<reference evidence="3" key="1">
    <citation type="submission" date="2017-10" db="EMBL/GenBank/DDBJ databases">
        <authorList>
            <person name="Skurnik M."/>
        </authorList>
    </citation>
    <scope>NUCLEOTIDE SEQUENCE [LARGE SCALE GENOMIC DNA]</scope>
</reference>